<dbReference type="GO" id="GO:0016787">
    <property type="term" value="F:hydrolase activity"/>
    <property type="evidence" value="ECO:0007669"/>
    <property type="project" value="UniProtKB-KW"/>
</dbReference>
<dbReference type="SUPFAM" id="SSF50199">
    <property type="entry name" value="Staphylococcal nuclease"/>
    <property type="match status" value="1"/>
</dbReference>
<dbReference type="InterPro" id="IPR035437">
    <property type="entry name" value="SNase_OB-fold_sf"/>
</dbReference>
<dbReference type="HOGENOM" id="CLU_046484_4_1_6"/>
<dbReference type="eggNOG" id="COG1525">
    <property type="taxonomic scope" value="Bacteria"/>
</dbReference>
<dbReference type="PANTHER" id="PTHR12302:SF3">
    <property type="entry name" value="SERINE_THREONINE-PROTEIN KINASE 31"/>
    <property type="match status" value="1"/>
</dbReference>
<keyword evidence="4" id="KW-0732">Signal</keyword>
<evidence type="ECO:0000313" key="6">
    <source>
        <dbReference type="EMBL" id="ADZ92941.1"/>
    </source>
</evidence>
<dbReference type="RefSeq" id="WP_013662843.1">
    <property type="nucleotide sequence ID" value="NC_015276.1"/>
</dbReference>
<dbReference type="OrthoDB" id="6867997at2"/>
<gene>
    <name evidence="6" type="ordered locus">Marme_3731</name>
</gene>
<sequence length="264" mass="30550" precursor="true">MKHCFLKKRQFILALFLCLFALESFGQTVTIEPLCRANGSVKLASVKRVVDGDTVYFQDGRKVRLVGVNTPELDHKHGLHEPFAMEATLYLKSLIGKEVYWQSALNDRDRYGRKLYYLFDKDRISIASRLLSAGLGYRIAIPPNTKYQDCLIQSERKARNAHHGLWRAPHNWQPKAGFTKVSVTITSITRNRGGWWLETNQDLVINLPRLISELWSEQDVYSLKNKRIEARGWQHQRNSQSKRFKSWVLIVKHPNDLLDVSSDA</sequence>
<dbReference type="SMART" id="SM00318">
    <property type="entry name" value="SNc"/>
    <property type="match status" value="1"/>
</dbReference>
<organism evidence="6 7">
    <name type="scientific">Marinomonas mediterranea (strain ATCC 700492 / JCM 21426 / NBRC 103028 / MMB-1)</name>
    <dbReference type="NCBI Taxonomy" id="717774"/>
    <lineage>
        <taxon>Bacteria</taxon>
        <taxon>Pseudomonadati</taxon>
        <taxon>Pseudomonadota</taxon>
        <taxon>Gammaproteobacteria</taxon>
        <taxon>Oceanospirillales</taxon>
        <taxon>Oceanospirillaceae</taxon>
        <taxon>Marinomonas</taxon>
    </lineage>
</organism>
<keyword evidence="1" id="KW-0540">Nuclease</keyword>
<dbReference type="PANTHER" id="PTHR12302">
    <property type="entry name" value="EBNA2 BINDING PROTEIN P100"/>
    <property type="match status" value="1"/>
</dbReference>
<keyword evidence="7" id="KW-1185">Reference proteome</keyword>
<name>F2JWS4_MARM1</name>
<evidence type="ECO:0000313" key="7">
    <source>
        <dbReference type="Proteomes" id="UP000001062"/>
    </source>
</evidence>
<feature type="chain" id="PRO_5003284317" evidence="4">
    <location>
        <begin position="27"/>
        <end position="264"/>
    </location>
</feature>
<protein>
    <submittedName>
        <fullName evidence="6">Nuclease (SNase domain-containing protein)</fullName>
    </submittedName>
</protein>
<dbReference type="Gene3D" id="2.40.50.90">
    <property type="match status" value="1"/>
</dbReference>
<dbReference type="EMBL" id="CP002583">
    <property type="protein sequence ID" value="ADZ92941.1"/>
    <property type="molecule type" value="Genomic_DNA"/>
</dbReference>
<dbReference type="STRING" id="717774.Marme_3731"/>
<dbReference type="KEGG" id="mme:Marme_3731"/>
<evidence type="ECO:0000256" key="1">
    <source>
        <dbReference type="ARBA" id="ARBA00022722"/>
    </source>
</evidence>
<dbReference type="Pfam" id="PF00565">
    <property type="entry name" value="SNase"/>
    <property type="match status" value="1"/>
</dbReference>
<dbReference type="AlphaFoldDB" id="F2JWS4"/>
<feature type="signal peptide" evidence="4">
    <location>
        <begin position="1"/>
        <end position="26"/>
    </location>
</feature>
<evidence type="ECO:0000256" key="2">
    <source>
        <dbReference type="ARBA" id="ARBA00022759"/>
    </source>
</evidence>
<dbReference type="GO" id="GO:0004519">
    <property type="term" value="F:endonuclease activity"/>
    <property type="evidence" value="ECO:0007669"/>
    <property type="project" value="UniProtKB-KW"/>
</dbReference>
<dbReference type="Proteomes" id="UP000001062">
    <property type="component" value="Chromosome"/>
</dbReference>
<evidence type="ECO:0000256" key="3">
    <source>
        <dbReference type="ARBA" id="ARBA00022801"/>
    </source>
</evidence>
<evidence type="ECO:0000259" key="5">
    <source>
        <dbReference type="PROSITE" id="PS50830"/>
    </source>
</evidence>
<reference evidence="6 7" key="1">
    <citation type="journal article" date="2012" name="Stand. Genomic Sci.">
        <title>Complete genome sequence of the melanogenic marine bacterium Marinomonas mediterranea type strain (MMB-1(T)).</title>
        <authorList>
            <person name="Lucas-Elio P."/>
            <person name="Goodwin L."/>
            <person name="Woyke T."/>
            <person name="Pitluck S."/>
            <person name="Nolan M."/>
            <person name="Kyrpides N.C."/>
            <person name="Detter J.C."/>
            <person name="Copeland A."/>
            <person name="Teshima H."/>
            <person name="Bruce D."/>
            <person name="Detter C."/>
            <person name="Tapia R."/>
            <person name="Han S."/>
            <person name="Land M.L."/>
            <person name="Ivanova N."/>
            <person name="Mikhailova N."/>
            <person name="Johnston A.W."/>
            <person name="Sanchez-Amat A."/>
        </authorList>
    </citation>
    <scope>NUCLEOTIDE SEQUENCE [LARGE SCALE GENOMIC DNA]</scope>
    <source>
        <strain evidence="7">ATCC 700492 / JCM 21426 / NBRC 103028 / MMB-1</strain>
    </source>
</reference>
<feature type="domain" description="TNase-like" evidence="5">
    <location>
        <begin position="40"/>
        <end position="168"/>
    </location>
</feature>
<keyword evidence="3" id="KW-0378">Hydrolase</keyword>
<dbReference type="PROSITE" id="PS50830">
    <property type="entry name" value="TNASE_3"/>
    <property type="match status" value="1"/>
</dbReference>
<accession>F2JWS4</accession>
<keyword evidence="2" id="KW-0255">Endonuclease</keyword>
<dbReference type="InterPro" id="IPR016071">
    <property type="entry name" value="Staphylococal_nuclease_OB-fold"/>
</dbReference>
<proteinExistence type="predicted"/>
<evidence type="ECO:0000256" key="4">
    <source>
        <dbReference type="SAM" id="SignalP"/>
    </source>
</evidence>
<dbReference type="PATRIC" id="fig|717774.3.peg.3844"/>